<gene>
    <name evidence="1" type="ORF">GCM10023329_30480</name>
</gene>
<dbReference type="Proteomes" id="UP001501147">
    <property type="component" value="Unassembled WGS sequence"/>
</dbReference>
<evidence type="ECO:0000313" key="1">
    <source>
        <dbReference type="EMBL" id="GAA4779247.1"/>
    </source>
</evidence>
<keyword evidence="2" id="KW-1185">Reference proteome</keyword>
<proteinExistence type="predicted"/>
<protein>
    <recommendedName>
        <fullName evidence="3">T4 beta protein</fullName>
    </recommendedName>
</protein>
<dbReference type="InterPro" id="IPR025683">
    <property type="entry name" value="Protein_beta"/>
</dbReference>
<evidence type="ECO:0000313" key="2">
    <source>
        <dbReference type="Proteomes" id="UP001501147"/>
    </source>
</evidence>
<name>A0ABP9ADG6_9ACTN</name>
<dbReference type="Pfam" id="PF14350">
    <property type="entry name" value="Beta_protein"/>
    <property type="match status" value="1"/>
</dbReference>
<comment type="caution">
    <text evidence="1">The sequence shown here is derived from an EMBL/GenBank/DDBJ whole genome shotgun (WGS) entry which is preliminary data.</text>
</comment>
<evidence type="ECO:0008006" key="3">
    <source>
        <dbReference type="Google" id="ProtNLM"/>
    </source>
</evidence>
<sequence length="352" mass="37598">MSAPLYVPVLPARPHARTAYQQLSPSVQRALVPLWNLPSRAGRPPDVLAAGVERDVLDVSKVHRNHPAWVDAPFADEDHLAALAPVLSAVAGVSPLRPVTGPERPRHHQATTLESARRTGSGLAIRVLVPGEWDDALGHGVRDLLARVDPAVEADLLLDLGAVRADRTDTAKEALRALDALMPLTPWRTAAVLGGGFPDVTAELVEYGRAEEPRTDWHLWHELHRSPRSYLGRLVYGDYGADSARGITRGPSSGTGGPPWGVLRYTTGDSFVLVKVPTGGEGRAAAVRAGARELVALPEFRGAAASAAETWLRDCARGQGPKGTGTAATWLQQANVQHLTYAVRSLTPRTGP</sequence>
<reference evidence="2" key="1">
    <citation type="journal article" date="2019" name="Int. J. Syst. Evol. Microbiol.">
        <title>The Global Catalogue of Microorganisms (GCM) 10K type strain sequencing project: providing services to taxonomists for standard genome sequencing and annotation.</title>
        <authorList>
            <consortium name="The Broad Institute Genomics Platform"/>
            <consortium name="The Broad Institute Genome Sequencing Center for Infectious Disease"/>
            <person name="Wu L."/>
            <person name="Ma J."/>
        </authorList>
    </citation>
    <scope>NUCLEOTIDE SEQUENCE [LARGE SCALE GENOMIC DNA]</scope>
    <source>
        <strain evidence="2">JCM 18324</strain>
    </source>
</reference>
<accession>A0ABP9ADG6</accession>
<dbReference type="RefSeq" id="WP_345613977.1">
    <property type="nucleotide sequence ID" value="NZ_BAABJV010000006.1"/>
</dbReference>
<organism evidence="1 2">
    <name type="scientific">Streptomyces sanyensis</name>
    <dbReference type="NCBI Taxonomy" id="568869"/>
    <lineage>
        <taxon>Bacteria</taxon>
        <taxon>Bacillati</taxon>
        <taxon>Actinomycetota</taxon>
        <taxon>Actinomycetes</taxon>
        <taxon>Kitasatosporales</taxon>
        <taxon>Streptomycetaceae</taxon>
        <taxon>Streptomyces</taxon>
    </lineage>
</organism>
<dbReference type="EMBL" id="BAABJV010000006">
    <property type="protein sequence ID" value="GAA4779247.1"/>
    <property type="molecule type" value="Genomic_DNA"/>
</dbReference>